<sequence length="44" mass="5024">MPRLRTRSGSPGRPPNQSRHPRARSMQTRAAPYPVIPARMRCKP</sequence>
<evidence type="ECO:0000313" key="2">
    <source>
        <dbReference type="EMBL" id="JAE39094.1"/>
    </source>
</evidence>
<reference evidence="2" key="1">
    <citation type="submission" date="2014-09" db="EMBL/GenBank/DDBJ databases">
        <authorList>
            <person name="Magalhaes I.L.F."/>
            <person name="Oliveira U."/>
            <person name="Santos F.R."/>
            <person name="Vidigal T.H.D.A."/>
            <person name="Brescovit A.D."/>
            <person name="Santos A.J."/>
        </authorList>
    </citation>
    <scope>NUCLEOTIDE SEQUENCE</scope>
    <source>
        <tissue evidence="2">Shoot tissue taken approximately 20 cm above the soil surface</tissue>
    </source>
</reference>
<reference evidence="2" key="2">
    <citation type="journal article" date="2015" name="Data Brief">
        <title>Shoot transcriptome of the giant reed, Arundo donax.</title>
        <authorList>
            <person name="Barrero R.A."/>
            <person name="Guerrero F.D."/>
            <person name="Moolhuijzen P."/>
            <person name="Goolsby J.A."/>
            <person name="Tidwell J."/>
            <person name="Bellgard S.E."/>
            <person name="Bellgard M.I."/>
        </authorList>
    </citation>
    <scope>NUCLEOTIDE SEQUENCE</scope>
    <source>
        <tissue evidence="2">Shoot tissue taken approximately 20 cm above the soil surface</tissue>
    </source>
</reference>
<organism evidence="2">
    <name type="scientific">Arundo donax</name>
    <name type="common">Giant reed</name>
    <name type="synonym">Donax arundinaceus</name>
    <dbReference type="NCBI Taxonomy" id="35708"/>
    <lineage>
        <taxon>Eukaryota</taxon>
        <taxon>Viridiplantae</taxon>
        <taxon>Streptophyta</taxon>
        <taxon>Embryophyta</taxon>
        <taxon>Tracheophyta</taxon>
        <taxon>Spermatophyta</taxon>
        <taxon>Magnoliopsida</taxon>
        <taxon>Liliopsida</taxon>
        <taxon>Poales</taxon>
        <taxon>Poaceae</taxon>
        <taxon>PACMAD clade</taxon>
        <taxon>Arundinoideae</taxon>
        <taxon>Arundineae</taxon>
        <taxon>Arundo</taxon>
    </lineage>
</organism>
<dbReference type="EMBL" id="GBRH01158802">
    <property type="protein sequence ID" value="JAE39094.1"/>
    <property type="molecule type" value="Transcribed_RNA"/>
</dbReference>
<proteinExistence type="predicted"/>
<protein>
    <submittedName>
        <fullName evidence="2">Uncharacterized protein</fullName>
    </submittedName>
</protein>
<name>A0A0A9HTG8_ARUDO</name>
<feature type="region of interest" description="Disordered" evidence="1">
    <location>
        <begin position="1"/>
        <end position="44"/>
    </location>
</feature>
<accession>A0A0A9HTG8</accession>
<dbReference type="AlphaFoldDB" id="A0A0A9HTG8"/>
<evidence type="ECO:0000256" key="1">
    <source>
        <dbReference type="SAM" id="MobiDB-lite"/>
    </source>
</evidence>